<proteinExistence type="predicted"/>
<evidence type="ECO:0000313" key="3">
    <source>
        <dbReference type="Proteomes" id="UP000606172"/>
    </source>
</evidence>
<feature type="domain" description="Aminoglycoside phosphotransferase" evidence="1">
    <location>
        <begin position="30"/>
        <end position="180"/>
    </location>
</feature>
<evidence type="ECO:0000313" key="2">
    <source>
        <dbReference type="EMBL" id="GII91240.1"/>
    </source>
</evidence>
<gene>
    <name evidence="2" type="ORF">Ssi02_14710</name>
</gene>
<accession>A0A919RC68</accession>
<organism evidence="2 3">
    <name type="scientific">Sinosporangium siamense</name>
    <dbReference type="NCBI Taxonomy" id="1367973"/>
    <lineage>
        <taxon>Bacteria</taxon>
        <taxon>Bacillati</taxon>
        <taxon>Actinomycetota</taxon>
        <taxon>Actinomycetes</taxon>
        <taxon>Streptosporangiales</taxon>
        <taxon>Streptosporangiaceae</taxon>
        <taxon>Sinosporangium</taxon>
    </lineage>
</organism>
<dbReference type="AlphaFoldDB" id="A0A919RC68"/>
<keyword evidence="3" id="KW-1185">Reference proteome</keyword>
<dbReference type="Proteomes" id="UP000606172">
    <property type="component" value="Unassembled WGS sequence"/>
</dbReference>
<dbReference type="InterPro" id="IPR002575">
    <property type="entry name" value="Aminoglycoside_PTrfase"/>
</dbReference>
<comment type="caution">
    <text evidence="2">The sequence shown here is derived from an EMBL/GenBank/DDBJ whole genome shotgun (WGS) entry which is preliminary data.</text>
</comment>
<evidence type="ECO:0000259" key="1">
    <source>
        <dbReference type="Pfam" id="PF01636"/>
    </source>
</evidence>
<reference evidence="2" key="1">
    <citation type="submission" date="2021-01" db="EMBL/GenBank/DDBJ databases">
        <title>Whole genome shotgun sequence of Sinosporangium siamense NBRC 109515.</title>
        <authorList>
            <person name="Komaki H."/>
            <person name="Tamura T."/>
        </authorList>
    </citation>
    <scope>NUCLEOTIDE SEQUENCE</scope>
    <source>
        <strain evidence="2">NBRC 109515</strain>
    </source>
</reference>
<dbReference type="SUPFAM" id="SSF56112">
    <property type="entry name" value="Protein kinase-like (PK-like)"/>
    <property type="match status" value="1"/>
</dbReference>
<dbReference type="InterPro" id="IPR011009">
    <property type="entry name" value="Kinase-like_dom_sf"/>
</dbReference>
<dbReference type="Gene3D" id="3.30.200.20">
    <property type="entry name" value="Phosphorylase Kinase, domain 1"/>
    <property type="match status" value="1"/>
</dbReference>
<protein>
    <recommendedName>
        <fullName evidence="1">Aminoglycoside phosphotransferase domain-containing protein</fullName>
    </recommendedName>
</protein>
<name>A0A919RC68_9ACTN</name>
<dbReference type="EMBL" id="BOOW01000008">
    <property type="protein sequence ID" value="GII91240.1"/>
    <property type="molecule type" value="Genomic_DNA"/>
</dbReference>
<sequence>MIGNGVIPAATRAWVERHLREGESIAGASRLRGGWTSEMRRLTIAGPYGSRQLVLRSLVKPFYVKHAHGLLSREAGVLRLLAGTEVPAADLVAADPAGEHCEHPSLLMTSLPGRLRLDDPASAEALAHMLVRIHRVPVDDHTRPRAYQAWTSPDTVRVPADTVRPDLWRRASDLIRREPPA</sequence>
<dbReference type="Pfam" id="PF01636">
    <property type="entry name" value="APH"/>
    <property type="match status" value="1"/>
</dbReference>